<protein>
    <submittedName>
        <fullName evidence="3">(2R)-3-sulfolactate dehydrogenase (NADP+)</fullName>
    </submittedName>
</protein>
<accession>A0A2P8F8R5</accession>
<evidence type="ECO:0000313" key="4">
    <source>
        <dbReference type="Proteomes" id="UP000240418"/>
    </source>
</evidence>
<comment type="similarity">
    <text evidence="1">Belongs to the LDH2/MDH2 oxidoreductase family.</text>
</comment>
<name>A0A2P8F8R5_9RHOB</name>
<dbReference type="InterPro" id="IPR043144">
    <property type="entry name" value="Mal/L-sulf/L-lact_DH-like_ah"/>
</dbReference>
<evidence type="ECO:0000313" key="3">
    <source>
        <dbReference type="EMBL" id="PSL18109.1"/>
    </source>
</evidence>
<dbReference type="Pfam" id="PF02615">
    <property type="entry name" value="Ldh_2"/>
    <property type="match status" value="1"/>
</dbReference>
<dbReference type="OrthoDB" id="9811519at2"/>
<dbReference type="PANTHER" id="PTHR11091:SF0">
    <property type="entry name" value="MALATE DEHYDROGENASE"/>
    <property type="match status" value="1"/>
</dbReference>
<dbReference type="InterPro" id="IPR003767">
    <property type="entry name" value="Malate/L-lactate_DH-like"/>
</dbReference>
<keyword evidence="4" id="KW-1185">Reference proteome</keyword>
<reference evidence="3 4" key="1">
    <citation type="submission" date="2018-03" db="EMBL/GenBank/DDBJ databases">
        <title>Genomic Encyclopedia of Archaeal and Bacterial Type Strains, Phase II (KMG-II): from individual species to whole genera.</title>
        <authorList>
            <person name="Goeker M."/>
        </authorList>
    </citation>
    <scope>NUCLEOTIDE SEQUENCE [LARGE SCALE GENOMIC DNA]</scope>
    <source>
        <strain evidence="3 4">DSM 100673</strain>
    </source>
</reference>
<organism evidence="3 4">
    <name type="scientific">Shimia abyssi</name>
    <dbReference type="NCBI Taxonomy" id="1662395"/>
    <lineage>
        <taxon>Bacteria</taxon>
        <taxon>Pseudomonadati</taxon>
        <taxon>Pseudomonadota</taxon>
        <taxon>Alphaproteobacteria</taxon>
        <taxon>Rhodobacterales</taxon>
        <taxon>Roseobacteraceae</taxon>
    </lineage>
</organism>
<evidence type="ECO:0000256" key="2">
    <source>
        <dbReference type="ARBA" id="ARBA00023002"/>
    </source>
</evidence>
<proteinExistence type="inferred from homology"/>
<dbReference type="SUPFAM" id="SSF89733">
    <property type="entry name" value="L-sulfolactate dehydrogenase-like"/>
    <property type="match status" value="1"/>
</dbReference>
<dbReference type="Gene3D" id="3.30.1370.60">
    <property type="entry name" value="Hypothetical oxidoreductase yiak, domain 2"/>
    <property type="match status" value="1"/>
</dbReference>
<dbReference type="GO" id="GO:0016491">
    <property type="term" value="F:oxidoreductase activity"/>
    <property type="evidence" value="ECO:0007669"/>
    <property type="project" value="UniProtKB-KW"/>
</dbReference>
<gene>
    <name evidence="3" type="ORF">CLV88_11233</name>
</gene>
<dbReference type="AlphaFoldDB" id="A0A2P8F8R5"/>
<dbReference type="Gene3D" id="1.10.1530.10">
    <property type="match status" value="1"/>
</dbReference>
<dbReference type="InterPro" id="IPR036111">
    <property type="entry name" value="Mal/L-sulfo/L-lacto_DH-like_sf"/>
</dbReference>
<evidence type="ECO:0000256" key="1">
    <source>
        <dbReference type="ARBA" id="ARBA00006056"/>
    </source>
</evidence>
<dbReference type="Proteomes" id="UP000240418">
    <property type="component" value="Unassembled WGS sequence"/>
</dbReference>
<sequence>MVARPTYMTSSTIHLTLAEAEKLVTATLVAAGTRRENAQSVATALVSAEAEGQVGHGFSRLADYIAQVRSGKVDGYAIPGCSTDGEAALTIDACNGFAYPALDLAVRAGTAAAQRYGCASVAVTRSHHCGSLSVQVDKIARQGMIGLMVANAPAAIAPWGASVPVFGTNPIAFAAPRKTGEPLVIDLSLSKVARGKVMHAKKNGQSIPEGWAVDADGLPTTDPDAALAGSMLPMGGPKGTALALMVEILAAILPAANPSRSVASFFTADGPPSGSGQFLLVLKPSDPGAFMDRLEPTLTLISELDGARLPGERRTAAITSARQNGINVPKHYVDQLRETAGQIV</sequence>
<dbReference type="InterPro" id="IPR043143">
    <property type="entry name" value="Mal/L-sulf/L-lact_DH-like_NADP"/>
</dbReference>
<comment type="caution">
    <text evidence="3">The sequence shown here is derived from an EMBL/GenBank/DDBJ whole genome shotgun (WGS) entry which is preliminary data.</text>
</comment>
<dbReference type="EMBL" id="PYGJ01000012">
    <property type="protein sequence ID" value="PSL18109.1"/>
    <property type="molecule type" value="Genomic_DNA"/>
</dbReference>
<keyword evidence="2" id="KW-0560">Oxidoreductase</keyword>
<dbReference type="PANTHER" id="PTHR11091">
    <property type="entry name" value="OXIDOREDUCTASE-RELATED"/>
    <property type="match status" value="1"/>
</dbReference>